<sequence>MSDVPKTSRAACVVTYKEPLELRDVPIPDDIEPGAILVKTEAASICGSDVHLWQGELGIASRIPLPIILGHEMMGRVVRMGPGVKTDTAGQPLQEGDRLVWTHASCGDCYMCTVTHQATLCPNRRMYMFTNCEKPPYLVGGFSEYCYVFPTSGRIKVPDGVSSELASAASCALRTVVHAFDRLGRIEDYETVVVQGAGPLGLYAAAMAIRAGAHQVVVIGAPANRLSVAETWGASHTINIEDIPNARERRGIVRDLTGRRGADIVIEVSGGASAFPEGIDLVRRGGRYLVVGQVGEHQVSIEPRYIVEKQISVIGVMSGDTNHYYKALQFIKNNRERFSFEDMLSNRYTLDQVNDAMESMRAFREVKAVLTMA</sequence>
<dbReference type="Gene3D" id="3.40.50.720">
    <property type="entry name" value="NAD(P)-binding Rossmann-like Domain"/>
    <property type="match status" value="1"/>
</dbReference>
<evidence type="ECO:0000256" key="3">
    <source>
        <dbReference type="ARBA" id="ARBA00023002"/>
    </source>
</evidence>
<dbReference type="SMART" id="SM00829">
    <property type="entry name" value="PKS_ER"/>
    <property type="match status" value="1"/>
</dbReference>
<protein>
    <submittedName>
        <fullName evidence="6">5-exo-alcohol dehydrogenase</fullName>
    </submittedName>
</protein>
<dbReference type="SMR" id="W4MF98"/>
<evidence type="ECO:0000313" key="6">
    <source>
        <dbReference type="EMBL" id="ETX08878.1"/>
    </source>
</evidence>
<dbReference type="AlphaFoldDB" id="W4MF98"/>
<dbReference type="SUPFAM" id="SSF50129">
    <property type="entry name" value="GroES-like"/>
    <property type="match status" value="1"/>
</dbReference>
<comment type="cofactor">
    <cofactor evidence="4">
        <name>Zn(2+)</name>
        <dbReference type="ChEBI" id="CHEBI:29105"/>
    </cofactor>
</comment>
<dbReference type="InterPro" id="IPR013149">
    <property type="entry name" value="ADH-like_C"/>
</dbReference>
<dbReference type="InterPro" id="IPR020843">
    <property type="entry name" value="ER"/>
</dbReference>
<feature type="domain" description="Enoyl reductase (ER)" evidence="5">
    <location>
        <begin position="18"/>
        <end position="370"/>
    </location>
</feature>
<comment type="caution">
    <text evidence="6">The sequence shown here is derived from an EMBL/GenBank/DDBJ whole genome shotgun (WGS) entry which is preliminary data.</text>
</comment>
<keyword evidence="3" id="KW-0560">Oxidoreductase</keyword>
<dbReference type="GO" id="GO:0008270">
    <property type="term" value="F:zinc ion binding"/>
    <property type="evidence" value="ECO:0007669"/>
    <property type="project" value="InterPro"/>
</dbReference>
<proteinExistence type="inferred from homology"/>
<accession>W4MF98</accession>
<dbReference type="Pfam" id="PF00107">
    <property type="entry name" value="ADH_zinc_N"/>
    <property type="match status" value="1"/>
</dbReference>
<dbReference type="InterPro" id="IPR036291">
    <property type="entry name" value="NAD(P)-bd_dom_sf"/>
</dbReference>
<dbReference type="InterPro" id="IPR050129">
    <property type="entry name" value="Zn_alcohol_dh"/>
</dbReference>
<name>W4MF98_9BACT</name>
<organism evidence="6 7">
    <name type="scientific">Candidatus Entotheonella gemina</name>
    <dbReference type="NCBI Taxonomy" id="1429439"/>
    <lineage>
        <taxon>Bacteria</taxon>
        <taxon>Pseudomonadati</taxon>
        <taxon>Nitrospinota/Tectimicrobiota group</taxon>
        <taxon>Candidatus Tectimicrobiota</taxon>
        <taxon>Candidatus Entotheonellia</taxon>
        <taxon>Candidatus Entotheonellales</taxon>
        <taxon>Candidatus Entotheonellaceae</taxon>
        <taxon>Candidatus Entotheonella</taxon>
    </lineage>
</organism>
<dbReference type="HOGENOM" id="CLU_026673_11_0_7"/>
<keyword evidence="7" id="KW-1185">Reference proteome</keyword>
<dbReference type="EMBL" id="AZHX01000117">
    <property type="protein sequence ID" value="ETX08878.1"/>
    <property type="molecule type" value="Genomic_DNA"/>
</dbReference>
<dbReference type="Proteomes" id="UP000019140">
    <property type="component" value="Unassembled WGS sequence"/>
</dbReference>
<dbReference type="InterPro" id="IPR013154">
    <property type="entry name" value="ADH-like_N"/>
</dbReference>
<dbReference type="InterPro" id="IPR002328">
    <property type="entry name" value="ADH_Zn_CS"/>
</dbReference>
<dbReference type="PROSITE" id="PS00059">
    <property type="entry name" value="ADH_ZINC"/>
    <property type="match status" value="1"/>
</dbReference>
<keyword evidence="1 4" id="KW-0479">Metal-binding</keyword>
<dbReference type="GO" id="GO:0016616">
    <property type="term" value="F:oxidoreductase activity, acting on the CH-OH group of donors, NAD or NADP as acceptor"/>
    <property type="evidence" value="ECO:0007669"/>
    <property type="project" value="UniProtKB-ARBA"/>
</dbReference>
<gene>
    <name evidence="6" type="ORF">ETSY2_02795</name>
</gene>
<dbReference type="InterPro" id="IPR011032">
    <property type="entry name" value="GroES-like_sf"/>
</dbReference>
<evidence type="ECO:0000259" key="5">
    <source>
        <dbReference type="SMART" id="SM00829"/>
    </source>
</evidence>
<dbReference type="Pfam" id="PF08240">
    <property type="entry name" value="ADH_N"/>
    <property type="match status" value="1"/>
</dbReference>
<reference evidence="6 7" key="1">
    <citation type="journal article" date="2014" name="Nature">
        <title>An environmental bacterial taxon with a large and distinct metabolic repertoire.</title>
        <authorList>
            <person name="Wilson M.C."/>
            <person name="Mori T."/>
            <person name="Ruckert C."/>
            <person name="Uria A.R."/>
            <person name="Helf M.J."/>
            <person name="Takada K."/>
            <person name="Gernert C."/>
            <person name="Steffens U.A."/>
            <person name="Heycke N."/>
            <person name="Schmitt S."/>
            <person name="Rinke C."/>
            <person name="Helfrich E.J."/>
            <person name="Brachmann A.O."/>
            <person name="Gurgui C."/>
            <person name="Wakimoto T."/>
            <person name="Kracht M."/>
            <person name="Crusemann M."/>
            <person name="Hentschel U."/>
            <person name="Abe I."/>
            <person name="Matsunaga S."/>
            <person name="Kalinowski J."/>
            <person name="Takeyama H."/>
            <person name="Piel J."/>
        </authorList>
    </citation>
    <scope>NUCLEOTIDE SEQUENCE [LARGE SCALE GENOMIC DNA]</scope>
    <source>
        <strain evidence="7">TSY2</strain>
    </source>
</reference>
<evidence type="ECO:0000256" key="2">
    <source>
        <dbReference type="ARBA" id="ARBA00022833"/>
    </source>
</evidence>
<comment type="similarity">
    <text evidence="4">Belongs to the zinc-containing alcohol dehydrogenase family.</text>
</comment>
<keyword evidence="2 4" id="KW-0862">Zinc</keyword>
<dbReference type="Gene3D" id="3.90.180.10">
    <property type="entry name" value="Medium-chain alcohol dehydrogenases, catalytic domain"/>
    <property type="match status" value="1"/>
</dbReference>
<dbReference type="SUPFAM" id="SSF51735">
    <property type="entry name" value="NAD(P)-binding Rossmann-fold domains"/>
    <property type="match status" value="1"/>
</dbReference>
<evidence type="ECO:0000256" key="4">
    <source>
        <dbReference type="RuleBase" id="RU361277"/>
    </source>
</evidence>
<dbReference type="PANTHER" id="PTHR43401">
    <property type="entry name" value="L-THREONINE 3-DEHYDROGENASE"/>
    <property type="match status" value="1"/>
</dbReference>
<evidence type="ECO:0000313" key="7">
    <source>
        <dbReference type="Proteomes" id="UP000019140"/>
    </source>
</evidence>
<evidence type="ECO:0000256" key="1">
    <source>
        <dbReference type="ARBA" id="ARBA00022723"/>
    </source>
</evidence>
<dbReference type="CDD" id="cd08231">
    <property type="entry name" value="MDR_TM0436_like"/>
    <property type="match status" value="1"/>
</dbReference>